<accession>A0A7C5YW77</accession>
<evidence type="ECO:0000256" key="1">
    <source>
        <dbReference type="SAM" id="MobiDB-lite"/>
    </source>
</evidence>
<feature type="compositionally biased region" description="Basic and acidic residues" evidence="1">
    <location>
        <begin position="288"/>
        <end position="297"/>
    </location>
</feature>
<sequence length="356" mass="41532">MLDERDYVEEKRIRRTDGSNQNIDAWRRINKDIEEDVSIPKEIEEDQEFSVEEETPERIIQQPEKKKKRTSEISVLETGFTASKKAPPISQIDAGTSADVSSPKRIYYAQKLNPDSENELPKVVLSATQENLPDGVANQYEETTITIKINFYKTDWDKIYRVIKSQRDTIKQFARRAMVQATDEILERNKIKKRLIEELSQREVLAELKEKLTKELIVERTIWQSRYKERDPDAVRLYPELNEEVKKDLEEEEQEKEQLLKRLQRLDDKRTKKEAKEARARARALQKQPEDNEKEIEMSDDIVQEDLENMQNGPGPLEDSALNNGIGFDTEGVMPEEICEEVISDVNESDEHPLGQ</sequence>
<feature type="compositionally biased region" description="Basic and acidic residues" evidence="1">
    <location>
        <begin position="270"/>
        <end position="280"/>
    </location>
</feature>
<gene>
    <name evidence="2" type="ORF">ENL96_01860</name>
</gene>
<feature type="region of interest" description="Disordered" evidence="1">
    <location>
        <begin position="270"/>
        <end position="330"/>
    </location>
</feature>
<evidence type="ECO:0000313" key="2">
    <source>
        <dbReference type="EMBL" id="HHR92236.1"/>
    </source>
</evidence>
<reference evidence="2" key="1">
    <citation type="journal article" date="2020" name="mSystems">
        <title>Genome- and Community-Level Interaction Insights into Carbon Utilization and Element Cycling Functions of Hydrothermarchaeota in Hydrothermal Sediment.</title>
        <authorList>
            <person name="Zhou Z."/>
            <person name="Liu Y."/>
            <person name="Xu W."/>
            <person name="Pan J."/>
            <person name="Luo Z.H."/>
            <person name="Li M."/>
        </authorList>
    </citation>
    <scope>NUCLEOTIDE SEQUENCE [LARGE SCALE GENOMIC DNA]</scope>
    <source>
        <strain evidence="2">SpSt-1042</strain>
    </source>
</reference>
<comment type="caution">
    <text evidence="2">The sequence shown here is derived from an EMBL/GenBank/DDBJ whole genome shotgun (WGS) entry which is preliminary data.</text>
</comment>
<name>A0A7C5YW77_UNCC3</name>
<feature type="region of interest" description="Disordered" evidence="1">
    <location>
        <begin position="44"/>
        <end position="71"/>
    </location>
</feature>
<protein>
    <submittedName>
        <fullName evidence="2">Uncharacterized protein</fullName>
    </submittedName>
</protein>
<organism evidence="2">
    <name type="scientific">candidate division CPR3 bacterium</name>
    <dbReference type="NCBI Taxonomy" id="2268181"/>
    <lineage>
        <taxon>Bacteria</taxon>
        <taxon>Bacteria division CPR3</taxon>
    </lineage>
</organism>
<dbReference type="AlphaFoldDB" id="A0A7C5YW77"/>
<dbReference type="EMBL" id="DRVY01000052">
    <property type="protein sequence ID" value="HHR92236.1"/>
    <property type="molecule type" value="Genomic_DNA"/>
</dbReference>
<feature type="compositionally biased region" description="Acidic residues" evidence="1">
    <location>
        <begin position="298"/>
        <end position="308"/>
    </location>
</feature>
<proteinExistence type="predicted"/>
<feature type="compositionally biased region" description="Acidic residues" evidence="1">
    <location>
        <begin position="44"/>
        <end position="55"/>
    </location>
</feature>